<dbReference type="InterPro" id="IPR013087">
    <property type="entry name" value="Znf_C2H2_type"/>
</dbReference>
<dbReference type="Gene3D" id="3.30.160.60">
    <property type="entry name" value="Classic Zinc Finger"/>
    <property type="match status" value="4"/>
</dbReference>
<organism evidence="18 19">
    <name type="scientific">Rhizophagus clarus</name>
    <dbReference type="NCBI Taxonomy" id="94130"/>
    <lineage>
        <taxon>Eukaryota</taxon>
        <taxon>Fungi</taxon>
        <taxon>Fungi incertae sedis</taxon>
        <taxon>Mucoromycota</taxon>
        <taxon>Glomeromycotina</taxon>
        <taxon>Glomeromycetes</taxon>
        <taxon>Glomerales</taxon>
        <taxon>Glomeraceae</taxon>
        <taxon>Rhizophagus</taxon>
    </lineage>
</organism>
<feature type="region of interest" description="Disordered" evidence="16">
    <location>
        <begin position="452"/>
        <end position="479"/>
    </location>
</feature>
<keyword evidence="6" id="KW-0677">Repeat</keyword>
<dbReference type="Proteomes" id="UP000615446">
    <property type="component" value="Unassembled WGS sequence"/>
</dbReference>
<feature type="domain" description="C2H2-type" evidence="17">
    <location>
        <begin position="789"/>
        <end position="817"/>
    </location>
</feature>
<evidence type="ECO:0000256" key="11">
    <source>
        <dbReference type="ARBA" id="ARBA00023125"/>
    </source>
</evidence>
<evidence type="ECO:0000256" key="15">
    <source>
        <dbReference type="PROSITE-ProRule" id="PRU00042"/>
    </source>
</evidence>
<keyword evidence="11" id="KW-0238">DNA-binding</keyword>
<evidence type="ECO:0000256" key="6">
    <source>
        <dbReference type="ARBA" id="ARBA00022737"/>
    </source>
</evidence>
<dbReference type="SMART" id="SM00355">
    <property type="entry name" value="ZnF_C2H2"/>
    <property type="match status" value="16"/>
</dbReference>
<feature type="compositionally biased region" description="Basic and acidic residues" evidence="16">
    <location>
        <begin position="692"/>
        <end position="721"/>
    </location>
</feature>
<feature type="domain" description="C2H2-type" evidence="17">
    <location>
        <begin position="355"/>
        <end position="378"/>
    </location>
</feature>
<comment type="subcellular location">
    <subcellularLocation>
        <location evidence="1">Nucleus</location>
    </subcellularLocation>
</comment>
<comment type="caution">
    <text evidence="18">The sequence shown here is derived from an EMBL/GenBank/DDBJ whole genome shotgun (WGS) entry which is preliminary data.</text>
</comment>
<evidence type="ECO:0000256" key="7">
    <source>
        <dbReference type="ARBA" id="ARBA00022771"/>
    </source>
</evidence>
<dbReference type="Pfam" id="PF12874">
    <property type="entry name" value="zf-met"/>
    <property type="match status" value="2"/>
</dbReference>
<evidence type="ECO:0000256" key="1">
    <source>
        <dbReference type="ARBA" id="ARBA00004123"/>
    </source>
</evidence>
<dbReference type="SUPFAM" id="SSF57667">
    <property type="entry name" value="beta-beta-alpha zinc fingers"/>
    <property type="match status" value="3"/>
</dbReference>
<dbReference type="PANTHER" id="PTHR24379">
    <property type="entry name" value="KRAB AND ZINC FINGER DOMAIN-CONTAINING"/>
    <property type="match status" value="1"/>
</dbReference>
<keyword evidence="5" id="KW-0479">Metal-binding</keyword>
<evidence type="ECO:0000259" key="17">
    <source>
        <dbReference type="PROSITE" id="PS50157"/>
    </source>
</evidence>
<evidence type="ECO:0000256" key="9">
    <source>
        <dbReference type="ARBA" id="ARBA00022833"/>
    </source>
</evidence>
<keyword evidence="9" id="KW-0862">Zinc</keyword>
<feature type="domain" description="C2H2-type" evidence="17">
    <location>
        <begin position="407"/>
        <end position="434"/>
    </location>
</feature>
<dbReference type="GO" id="GO:0008270">
    <property type="term" value="F:zinc ion binding"/>
    <property type="evidence" value="ECO:0007669"/>
    <property type="project" value="UniProtKB-KW"/>
</dbReference>
<evidence type="ECO:0000256" key="14">
    <source>
        <dbReference type="ARBA" id="ARBA00023242"/>
    </source>
</evidence>
<feature type="domain" description="C2H2-type" evidence="17">
    <location>
        <begin position="814"/>
        <end position="843"/>
    </location>
</feature>
<feature type="compositionally biased region" description="Basic and acidic residues" evidence="16">
    <location>
        <begin position="893"/>
        <end position="907"/>
    </location>
</feature>
<feature type="domain" description="C2H2-type" evidence="17">
    <location>
        <begin position="147"/>
        <end position="175"/>
    </location>
</feature>
<keyword evidence="12" id="KW-0010">Activator</keyword>
<feature type="compositionally biased region" description="Low complexity" evidence="16">
    <location>
        <begin position="725"/>
        <end position="735"/>
    </location>
</feature>
<evidence type="ECO:0000256" key="16">
    <source>
        <dbReference type="SAM" id="MobiDB-lite"/>
    </source>
</evidence>
<keyword evidence="7 15" id="KW-0863">Zinc-finger</keyword>
<evidence type="ECO:0000256" key="3">
    <source>
        <dbReference type="ARBA" id="ARBA00022473"/>
    </source>
</evidence>
<feature type="domain" description="C2H2-type" evidence="17">
    <location>
        <begin position="286"/>
        <end position="314"/>
    </location>
</feature>
<dbReference type="PANTHER" id="PTHR24379:SF128">
    <property type="entry name" value="C2H2-TYPE DOMAIN-CONTAINING PROTEIN"/>
    <property type="match status" value="1"/>
</dbReference>
<dbReference type="OrthoDB" id="2374457at2759"/>
<proteinExistence type="inferred from homology"/>
<keyword evidence="10" id="KW-0805">Transcription regulation</keyword>
<feature type="compositionally biased region" description="Low complexity" evidence="16">
    <location>
        <begin position="469"/>
        <end position="479"/>
    </location>
</feature>
<name>A0A8H3M8Q9_9GLOM</name>
<dbReference type="PROSITE" id="PS00028">
    <property type="entry name" value="ZINC_FINGER_C2H2_1"/>
    <property type="match status" value="10"/>
</dbReference>
<evidence type="ECO:0000256" key="2">
    <source>
        <dbReference type="ARBA" id="ARBA00006991"/>
    </source>
</evidence>
<feature type="domain" description="C2H2-type" evidence="17">
    <location>
        <begin position="531"/>
        <end position="559"/>
    </location>
</feature>
<comment type="similarity">
    <text evidence="2">Belongs to the krueppel C2H2-type zinc-finger protein family.</text>
</comment>
<feature type="domain" description="C2H2-type" evidence="17">
    <location>
        <begin position="504"/>
        <end position="527"/>
    </location>
</feature>
<evidence type="ECO:0000256" key="4">
    <source>
        <dbReference type="ARBA" id="ARBA00022491"/>
    </source>
</evidence>
<evidence type="ECO:0000313" key="19">
    <source>
        <dbReference type="Proteomes" id="UP000615446"/>
    </source>
</evidence>
<evidence type="ECO:0000256" key="13">
    <source>
        <dbReference type="ARBA" id="ARBA00023163"/>
    </source>
</evidence>
<evidence type="ECO:0000256" key="10">
    <source>
        <dbReference type="ARBA" id="ARBA00023015"/>
    </source>
</evidence>
<keyword evidence="13" id="KW-0804">Transcription</keyword>
<feature type="domain" description="C2H2-type" evidence="17">
    <location>
        <begin position="382"/>
        <end position="405"/>
    </location>
</feature>
<evidence type="ECO:0000313" key="18">
    <source>
        <dbReference type="EMBL" id="GET02823.1"/>
    </source>
</evidence>
<evidence type="ECO:0000256" key="8">
    <source>
        <dbReference type="ARBA" id="ARBA00022782"/>
    </source>
</evidence>
<evidence type="ECO:0000256" key="12">
    <source>
        <dbReference type="ARBA" id="ARBA00023159"/>
    </source>
</evidence>
<accession>A0A8H3M8Q9</accession>
<sequence>MDAIYNDTIITDTTITKMIKTDTIITDTNQMMITDATITDDKSVDEITAAMTDVTIVDSKIPETEDRKKIIKKNHDDNAVLIHEYIYDDDDVMLKCRLCEDVFISNKEFNKHAKSEHDVKCLCFSCSEVFHDKKLCGRHINKCHTIYYCIYCVKRFSVEESLEKHILEFHSNSHNIVNKDLEVINENSNVSLKNDELREVKFDENINTITNNKEAAIFLHEILQDDNSGTIIKCKKCGKTFKFLSIFKSHVSSVHNFKWLCFVCCQVFPSGSTREKHMREFHTRDFSCTLCIRRFYNEDALMEHFHTKHRESIPHIPTTSSVPLPTSSSELQEVSFIHDIIPYDHPTDEKHPYQLKCKICDYIFNSHSQFNKHAKASHNVGFMCSLCSQIFPQKSLKKEHSRCNHFFTCQICGKVLRSEDGLKYHETIHNQMNINSQHEETSYEPIAARLRSRKMKNDSSKDDDDVMDESQTSSESSESQTTVFFIHEIVPTEFSSNKSNSYQLKCNICEKLFDNHSKFNKHARKLHNYKFICSICSQIFSQKSLEKEHIRQVHSVECRDCGRKFGDKSSLMSHCKAKNHQQDVYNFPQREKTSYEPIVTRLRSRRMKIKIKIKDDDNEMNKMDEDKDSFFDDYNTEERSKSLEKEHTRQAHVECRDCGRKFSNEKDLMNHRVAAQMKKMKNHLPKDEDDDMNKMSVDKDGNHDNEERSNHDDKISREHNHTTLPQISIPSQTSTSQTTTVKKKCFIHKIIPCEHQSSSHLLKCQICESTFQSHQEFNEHARKKHNYKYLCSFCSQIFTQERQKKGHQKLVHGVKCPFCEKKFTNENSLKDHCISKNHYPDNDFYIKFDDHKRAMIHFPAKNLDINTVNSNQDNSPIVAHSRSEDLEMNSVSNDEKGKCRKYDSIKEDEPEGEPEVSFKKFRKGDDGDSFF</sequence>
<keyword evidence="8" id="KW-0221">Differentiation</keyword>
<feature type="domain" description="C2H2-type" evidence="17">
    <location>
        <begin position="556"/>
        <end position="585"/>
    </location>
</feature>
<protein>
    <submittedName>
        <fullName evidence="18">Gastrula zinc finger protein XlCGF57.1-like</fullName>
    </submittedName>
</protein>
<dbReference type="AlphaFoldDB" id="A0A8H3M8Q9"/>
<gene>
    <name evidence="18" type="ORF">RCL2_002919200</name>
</gene>
<feature type="region of interest" description="Disordered" evidence="16">
    <location>
        <begin position="681"/>
        <end position="735"/>
    </location>
</feature>
<feature type="domain" description="C2H2-type" evidence="17">
    <location>
        <begin position="232"/>
        <end position="255"/>
    </location>
</feature>
<feature type="region of interest" description="Disordered" evidence="16">
    <location>
        <begin position="885"/>
        <end position="931"/>
    </location>
</feature>
<dbReference type="InterPro" id="IPR036236">
    <property type="entry name" value="Znf_C2H2_sf"/>
</dbReference>
<dbReference type="EMBL" id="BLAL01000315">
    <property type="protein sequence ID" value="GET02823.1"/>
    <property type="molecule type" value="Genomic_DNA"/>
</dbReference>
<dbReference type="PROSITE" id="PS50157">
    <property type="entry name" value="ZINC_FINGER_C2H2_2"/>
    <property type="match status" value="12"/>
</dbReference>
<keyword evidence="3" id="KW-0217">Developmental protein</keyword>
<keyword evidence="14" id="KW-0539">Nucleus</keyword>
<evidence type="ECO:0000256" key="5">
    <source>
        <dbReference type="ARBA" id="ARBA00022723"/>
    </source>
</evidence>
<feature type="domain" description="C2H2-type" evidence="17">
    <location>
        <begin position="653"/>
        <end position="680"/>
    </location>
</feature>
<reference evidence="18" key="1">
    <citation type="submission" date="2019-10" db="EMBL/GenBank/DDBJ databases">
        <title>Conservation and host-specific expression of non-tandemly repeated heterogenous ribosome RNA gene in arbuscular mycorrhizal fungi.</title>
        <authorList>
            <person name="Maeda T."/>
            <person name="Kobayashi Y."/>
            <person name="Nakagawa T."/>
            <person name="Ezawa T."/>
            <person name="Yamaguchi K."/>
            <person name="Bino T."/>
            <person name="Nishimoto Y."/>
            <person name="Shigenobu S."/>
            <person name="Kawaguchi M."/>
        </authorList>
    </citation>
    <scope>NUCLEOTIDE SEQUENCE</scope>
    <source>
        <strain evidence="18">HR1</strain>
    </source>
</reference>
<keyword evidence="4" id="KW-0678">Repressor</keyword>